<dbReference type="GO" id="GO:0005634">
    <property type="term" value="C:nucleus"/>
    <property type="evidence" value="ECO:0007669"/>
    <property type="project" value="TreeGrafter"/>
</dbReference>
<name>A0A8H5LQ67_9AGAR</name>
<feature type="domain" description="Serine hydrolase" evidence="3">
    <location>
        <begin position="5"/>
        <end position="212"/>
    </location>
</feature>
<feature type="compositionally biased region" description="Low complexity" evidence="2">
    <location>
        <begin position="265"/>
        <end position="280"/>
    </location>
</feature>
<evidence type="ECO:0000256" key="1">
    <source>
        <dbReference type="ARBA" id="ARBA00022801"/>
    </source>
</evidence>
<dbReference type="EMBL" id="JAACJM010000028">
    <property type="protein sequence ID" value="KAF5365331.1"/>
    <property type="molecule type" value="Genomic_DNA"/>
</dbReference>
<dbReference type="InterPro" id="IPR050593">
    <property type="entry name" value="LovG"/>
</dbReference>
<dbReference type="InterPro" id="IPR029058">
    <property type="entry name" value="AB_hydrolase_fold"/>
</dbReference>
<accession>A0A8H5LQ67</accession>
<keyword evidence="5" id="KW-1185">Reference proteome</keyword>
<evidence type="ECO:0000256" key="2">
    <source>
        <dbReference type="SAM" id="MobiDB-lite"/>
    </source>
</evidence>
<dbReference type="InterPro" id="IPR005645">
    <property type="entry name" value="FSH-like_dom"/>
</dbReference>
<dbReference type="PANTHER" id="PTHR48070">
    <property type="entry name" value="ESTERASE OVCA2"/>
    <property type="match status" value="1"/>
</dbReference>
<dbReference type="Gene3D" id="3.40.50.1820">
    <property type="entry name" value="alpha/beta hydrolase"/>
    <property type="match status" value="1"/>
</dbReference>
<keyword evidence="1" id="KW-0378">Hydrolase</keyword>
<evidence type="ECO:0000313" key="4">
    <source>
        <dbReference type="EMBL" id="KAF5365331.1"/>
    </source>
</evidence>
<evidence type="ECO:0000259" key="3">
    <source>
        <dbReference type="Pfam" id="PF03959"/>
    </source>
</evidence>
<dbReference type="GO" id="GO:0005737">
    <property type="term" value="C:cytoplasm"/>
    <property type="evidence" value="ECO:0007669"/>
    <property type="project" value="TreeGrafter"/>
</dbReference>
<dbReference type="Proteomes" id="UP000559256">
    <property type="component" value="Unassembled WGS sequence"/>
</dbReference>
<dbReference type="Pfam" id="PF03959">
    <property type="entry name" value="FSH1"/>
    <property type="match status" value="1"/>
</dbReference>
<proteinExistence type="predicted"/>
<feature type="compositionally biased region" description="Low complexity" evidence="2">
    <location>
        <begin position="227"/>
        <end position="247"/>
    </location>
</feature>
<reference evidence="4 5" key="1">
    <citation type="journal article" date="2020" name="ISME J.">
        <title>Uncovering the hidden diversity of litter-decomposition mechanisms in mushroom-forming fungi.</title>
        <authorList>
            <person name="Floudas D."/>
            <person name="Bentzer J."/>
            <person name="Ahren D."/>
            <person name="Johansson T."/>
            <person name="Persson P."/>
            <person name="Tunlid A."/>
        </authorList>
    </citation>
    <scope>NUCLEOTIDE SEQUENCE [LARGE SCALE GENOMIC DNA]</scope>
    <source>
        <strain evidence="4 5">CBS 291.85</strain>
    </source>
</reference>
<evidence type="ECO:0000313" key="5">
    <source>
        <dbReference type="Proteomes" id="UP000559256"/>
    </source>
</evidence>
<gene>
    <name evidence="4" type="ORF">D9758_005410</name>
</gene>
<organism evidence="4 5">
    <name type="scientific">Tetrapyrgos nigripes</name>
    <dbReference type="NCBI Taxonomy" id="182062"/>
    <lineage>
        <taxon>Eukaryota</taxon>
        <taxon>Fungi</taxon>
        <taxon>Dikarya</taxon>
        <taxon>Basidiomycota</taxon>
        <taxon>Agaricomycotina</taxon>
        <taxon>Agaricomycetes</taxon>
        <taxon>Agaricomycetidae</taxon>
        <taxon>Agaricales</taxon>
        <taxon>Marasmiineae</taxon>
        <taxon>Marasmiaceae</taxon>
        <taxon>Tetrapyrgos</taxon>
    </lineage>
</organism>
<protein>
    <recommendedName>
        <fullName evidence="3">Serine hydrolase domain-containing protein</fullName>
    </recommendedName>
</protein>
<dbReference type="OrthoDB" id="2094269at2759"/>
<feature type="region of interest" description="Disordered" evidence="2">
    <location>
        <begin position="222"/>
        <end position="280"/>
    </location>
</feature>
<dbReference type="GO" id="GO:0016787">
    <property type="term" value="F:hydrolase activity"/>
    <property type="evidence" value="ECO:0007669"/>
    <property type="project" value="UniProtKB-KW"/>
</dbReference>
<dbReference type="AlphaFoldDB" id="A0A8H5LQ67"/>
<sequence length="280" mass="30420">MSKDFKKRVLVLHGYAQNGNLFSKRIAGLRKQAKDIDMVILDAPHILKAEDLFEDSEVNEDPGSALRGWWKFSDAAKTICVGMEETLLTLRDLLMEQRFDGVFGFSQGAGLACLLSAILERPESYPGFLIDNKPVHPPFEYCISAAGFKSRDLISDRILSEGFSTPTLHIVGRTDNIISPEYTKSILDVSRNKRVEEHDGGHYIPSKAPWRKFLVEYMRRGPEGDVASPSSATSETPTPTPSGAATPLGDGSATAAEAEEKEMAETAVSSAAAPAGSLTS</sequence>
<dbReference type="SUPFAM" id="SSF53474">
    <property type="entry name" value="alpha/beta-Hydrolases"/>
    <property type="match status" value="1"/>
</dbReference>
<comment type="caution">
    <text evidence="4">The sequence shown here is derived from an EMBL/GenBank/DDBJ whole genome shotgun (WGS) entry which is preliminary data.</text>
</comment>
<dbReference type="PANTHER" id="PTHR48070:SF6">
    <property type="entry name" value="ESTERASE OVCA2"/>
    <property type="match status" value="1"/>
</dbReference>